<dbReference type="CDD" id="cd00003">
    <property type="entry name" value="PNPsynthase"/>
    <property type="match status" value="1"/>
</dbReference>
<reference evidence="6" key="1">
    <citation type="journal article" date="2014" name="Int. J. Syst. Evol. Microbiol.">
        <title>Complete genome sequence of Corynebacterium casei LMG S-19264T (=DSM 44701T), isolated from a smear-ripened cheese.</title>
        <authorList>
            <consortium name="US DOE Joint Genome Institute (JGI-PGF)"/>
            <person name="Walter F."/>
            <person name="Albersmeier A."/>
            <person name="Kalinowski J."/>
            <person name="Ruckert C."/>
        </authorList>
    </citation>
    <scope>NUCLEOTIDE SEQUENCE</scope>
    <source>
        <strain evidence="6">NBRC 110023</strain>
    </source>
</reference>
<evidence type="ECO:0000313" key="6">
    <source>
        <dbReference type="EMBL" id="GLR72721.1"/>
    </source>
</evidence>
<dbReference type="NCBIfam" id="NF003624">
    <property type="entry name" value="PRK05265.1-2"/>
    <property type="match status" value="1"/>
</dbReference>
<comment type="function">
    <text evidence="4">Catalyzes the complicated ring closure reaction between the two acyclic compounds 1-deoxy-D-xylulose-5-phosphate (DXP) and 3-amino-2-oxopropyl phosphate (1-amino-acetone-3-phosphate or AAP) to form pyridoxine 5'-phosphate (PNP) and inorganic phosphate.</text>
</comment>
<evidence type="ECO:0000256" key="1">
    <source>
        <dbReference type="ARBA" id="ARBA00022490"/>
    </source>
</evidence>
<feature type="active site" description="Proton donor" evidence="4">
    <location>
        <position position="193"/>
    </location>
</feature>
<dbReference type="SUPFAM" id="SSF63892">
    <property type="entry name" value="Pyridoxine 5'-phosphate synthase"/>
    <property type="match status" value="1"/>
</dbReference>
<dbReference type="EMBL" id="BSOT01000012">
    <property type="protein sequence ID" value="GLR72721.1"/>
    <property type="molecule type" value="Genomic_DNA"/>
</dbReference>
<dbReference type="Gene3D" id="3.20.20.70">
    <property type="entry name" value="Aldolase class I"/>
    <property type="match status" value="1"/>
</dbReference>
<feature type="binding site" evidence="4">
    <location>
        <position position="20"/>
    </location>
    <ligand>
        <name>3-amino-2-oxopropyl phosphate</name>
        <dbReference type="ChEBI" id="CHEBI:57279"/>
    </ligand>
</feature>
<comment type="subunit">
    <text evidence="4">Homooctamer; tetramer of dimers.</text>
</comment>
<dbReference type="HAMAP" id="MF_00279">
    <property type="entry name" value="PdxJ"/>
    <property type="match status" value="1"/>
</dbReference>
<dbReference type="FunFam" id="3.20.20.70:FF:000042">
    <property type="entry name" value="Pyridoxine 5'-phosphate synthase"/>
    <property type="match status" value="1"/>
</dbReference>
<gene>
    <name evidence="4 6" type="primary">pdxJ</name>
    <name evidence="6" type="ORF">GCM10007852_36290</name>
</gene>
<protein>
    <recommendedName>
        <fullName evidence="4 5">Pyridoxine 5'-phosphate synthase</fullName>
        <shortName evidence="4">PNP synthase</shortName>
        <ecNumber evidence="4 5">2.6.99.2</ecNumber>
    </recommendedName>
</protein>
<comment type="pathway">
    <text evidence="4">Cofactor biosynthesis; pyridoxine 5'-phosphate biosynthesis; pyridoxine 5'-phosphate from D-erythrose 4-phosphate: step 5/5.</text>
</comment>
<keyword evidence="3 4" id="KW-0664">Pyridoxine biosynthesis</keyword>
<evidence type="ECO:0000256" key="3">
    <source>
        <dbReference type="ARBA" id="ARBA00023096"/>
    </source>
</evidence>
<dbReference type="GO" id="GO:0005829">
    <property type="term" value="C:cytosol"/>
    <property type="evidence" value="ECO:0007669"/>
    <property type="project" value="TreeGrafter"/>
</dbReference>
<dbReference type="PANTHER" id="PTHR30456:SF0">
    <property type="entry name" value="PYRIDOXINE 5'-PHOSPHATE SYNTHASE"/>
    <property type="match status" value="1"/>
</dbReference>
<dbReference type="GO" id="GO:0033856">
    <property type="term" value="F:pyridoxine 5'-phosphate synthase activity"/>
    <property type="evidence" value="ECO:0007669"/>
    <property type="project" value="UniProtKB-UniRule"/>
</dbReference>
<name>A0AA37WJ54_9ALTE</name>
<accession>A0AA37WJ54</accession>
<feature type="binding site" evidence="4">
    <location>
        <position position="102"/>
    </location>
    <ligand>
        <name>1-deoxy-D-xylulose 5-phosphate</name>
        <dbReference type="ChEBI" id="CHEBI:57792"/>
    </ligand>
</feature>
<feature type="site" description="Transition state stabilizer" evidence="4">
    <location>
        <position position="153"/>
    </location>
</feature>
<feature type="binding site" evidence="4">
    <location>
        <position position="52"/>
    </location>
    <ligand>
        <name>1-deoxy-D-xylulose 5-phosphate</name>
        <dbReference type="ChEBI" id="CHEBI:57792"/>
    </ligand>
</feature>
<comment type="caution">
    <text evidence="6">The sequence shown here is derived from an EMBL/GenBank/DDBJ whole genome shotgun (WGS) entry which is preliminary data.</text>
</comment>
<dbReference type="RefSeq" id="WP_284219137.1">
    <property type="nucleotide sequence ID" value="NZ_BSOT01000012.1"/>
</dbReference>
<feature type="binding site" evidence="4">
    <location>
        <begin position="11"/>
        <end position="12"/>
    </location>
    <ligand>
        <name>1-deoxy-D-xylulose 5-phosphate</name>
        <dbReference type="ChEBI" id="CHEBI:57792"/>
    </ligand>
</feature>
<feature type="binding site" evidence="4">
    <location>
        <position position="9"/>
    </location>
    <ligand>
        <name>3-amino-2-oxopropyl phosphate</name>
        <dbReference type="ChEBI" id="CHEBI:57279"/>
    </ligand>
</feature>
<keyword evidence="1 4" id="KW-0963">Cytoplasm</keyword>
<dbReference type="NCBIfam" id="TIGR00559">
    <property type="entry name" value="pdxJ"/>
    <property type="match status" value="1"/>
</dbReference>
<comment type="similarity">
    <text evidence="4">Belongs to the PNP synthase family.</text>
</comment>
<comment type="catalytic activity">
    <reaction evidence="4">
        <text>3-amino-2-oxopropyl phosphate + 1-deoxy-D-xylulose 5-phosphate = pyridoxine 5'-phosphate + phosphate + 2 H2O + H(+)</text>
        <dbReference type="Rhea" id="RHEA:15265"/>
        <dbReference type="ChEBI" id="CHEBI:15377"/>
        <dbReference type="ChEBI" id="CHEBI:15378"/>
        <dbReference type="ChEBI" id="CHEBI:43474"/>
        <dbReference type="ChEBI" id="CHEBI:57279"/>
        <dbReference type="ChEBI" id="CHEBI:57792"/>
        <dbReference type="ChEBI" id="CHEBI:58589"/>
        <dbReference type="EC" id="2.6.99.2"/>
    </reaction>
</comment>
<keyword evidence="2 4" id="KW-0808">Transferase</keyword>
<dbReference type="InterPro" id="IPR036130">
    <property type="entry name" value="Pyridoxine-5'_phos_synth"/>
</dbReference>
<reference evidence="6" key="2">
    <citation type="submission" date="2023-01" db="EMBL/GenBank/DDBJ databases">
        <title>Draft genome sequence of Agaribacter marinus strain NBRC 110023.</title>
        <authorList>
            <person name="Sun Q."/>
            <person name="Mori K."/>
        </authorList>
    </citation>
    <scope>NUCLEOTIDE SEQUENCE</scope>
    <source>
        <strain evidence="6">NBRC 110023</strain>
    </source>
</reference>
<feature type="binding site" evidence="4">
    <location>
        <begin position="215"/>
        <end position="216"/>
    </location>
    <ligand>
        <name>3-amino-2-oxopropyl phosphate</name>
        <dbReference type="ChEBI" id="CHEBI:57279"/>
    </ligand>
</feature>
<dbReference type="NCBIfam" id="NF003623">
    <property type="entry name" value="PRK05265.1-1"/>
    <property type="match status" value="1"/>
</dbReference>
<comment type="subcellular location">
    <subcellularLocation>
        <location evidence="4">Cytoplasm</location>
    </subcellularLocation>
</comment>
<dbReference type="AlphaFoldDB" id="A0AA37WJ54"/>
<evidence type="ECO:0000313" key="7">
    <source>
        <dbReference type="Proteomes" id="UP001156601"/>
    </source>
</evidence>
<evidence type="ECO:0000256" key="4">
    <source>
        <dbReference type="HAMAP-Rule" id="MF_00279"/>
    </source>
</evidence>
<feature type="active site" description="Proton acceptor" evidence="4">
    <location>
        <position position="72"/>
    </location>
</feature>
<dbReference type="EC" id="2.6.99.2" evidence="4 5"/>
<dbReference type="PANTHER" id="PTHR30456">
    <property type="entry name" value="PYRIDOXINE 5'-PHOSPHATE SYNTHASE"/>
    <property type="match status" value="1"/>
</dbReference>
<proteinExistence type="inferred from homology"/>
<dbReference type="NCBIfam" id="NF003625">
    <property type="entry name" value="PRK05265.1-3"/>
    <property type="match status" value="1"/>
</dbReference>
<sequence>MHDILLGVNIDHIATLRNARGTNYPNPTHAADIAERAGADGITVHLREDRRHIKDADVYLLKETINTRLNLEMAVTDEMLGIAASVLPEFCCLVPEKREELTTEGGLDVVGNFDRIKQACTQLREQGTMASLFIDADEKQIEASVDAGAPYIEIHTGQYAEAKNEDIAAQELAKLIQGIEYADRLGLKVNAGHGLHYHNVKPIAAIPQLIELNIGHAIIARATFDGLEKAVADMRALMQEARLVANLTKLTSA</sequence>
<organism evidence="6 7">
    <name type="scientific">Agaribacter marinus</name>
    <dbReference type="NCBI Taxonomy" id="1431249"/>
    <lineage>
        <taxon>Bacteria</taxon>
        <taxon>Pseudomonadati</taxon>
        <taxon>Pseudomonadota</taxon>
        <taxon>Gammaproteobacteria</taxon>
        <taxon>Alteromonadales</taxon>
        <taxon>Alteromonadaceae</taxon>
        <taxon>Agaribacter</taxon>
    </lineage>
</organism>
<dbReference type="InterPro" id="IPR013785">
    <property type="entry name" value="Aldolase_TIM"/>
</dbReference>
<dbReference type="Proteomes" id="UP001156601">
    <property type="component" value="Unassembled WGS sequence"/>
</dbReference>
<dbReference type="GO" id="GO:0008615">
    <property type="term" value="P:pyridoxine biosynthetic process"/>
    <property type="evidence" value="ECO:0007669"/>
    <property type="project" value="UniProtKB-UniRule"/>
</dbReference>
<evidence type="ECO:0000256" key="2">
    <source>
        <dbReference type="ARBA" id="ARBA00022679"/>
    </source>
</evidence>
<feature type="active site" description="Proton acceptor" evidence="4">
    <location>
        <position position="45"/>
    </location>
</feature>
<feature type="binding site" evidence="4">
    <location>
        <position position="194"/>
    </location>
    <ligand>
        <name>3-amino-2-oxopropyl phosphate</name>
        <dbReference type="ChEBI" id="CHEBI:57279"/>
    </ligand>
</feature>
<dbReference type="NCBIfam" id="NF003627">
    <property type="entry name" value="PRK05265.1-5"/>
    <property type="match status" value="1"/>
</dbReference>
<feature type="binding site" evidence="4">
    <location>
        <position position="47"/>
    </location>
    <ligand>
        <name>1-deoxy-D-xylulose 5-phosphate</name>
        <dbReference type="ChEBI" id="CHEBI:57792"/>
    </ligand>
</feature>
<evidence type="ECO:0000256" key="5">
    <source>
        <dbReference type="NCBIfam" id="TIGR00559"/>
    </source>
</evidence>
<dbReference type="InterPro" id="IPR004569">
    <property type="entry name" value="PyrdxlP_synth_PdxJ"/>
</dbReference>
<keyword evidence="7" id="KW-1185">Reference proteome</keyword>
<dbReference type="Pfam" id="PF03740">
    <property type="entry name" value="PdxJ"/>
    <property type="match status" value="1"/>
</dbReference>